<keyword evidence="2" id="KW-1133">Transmembrane helix</keyword>
<dbReference type="GO" id="GO:0004713">
    <property type="term" value="F:protein tyrosine kinase activity"/>
    <property type="evidence" value="ECO:0007669"/>
    <property type="project" value="TreeGrafter"/>
</dbReference>
<feature type="transmembrane region" description="Helical" evidence="2">
    <location>
        <begin position="383"/>
        <end position="404"/>
    </location>
</feature>
<keyword evidence="2" id="KW-0812">Transmembrane</keyword>
<evidence type="ECO:0000256" key="2">
    <source>
        <dbReference type="SAM" id="Phobius"/>
    </source>
</evidence>
<keyword evidence="4" id="KW-1185">Reference proteome</keyword>
<dbReference type="PANTHER" id="PTHR32309:SF13">
    <property type="entry name" value="FERRIC ENTEROBACTIN TRANSPORT PROTEIN FEPE"/>
    <property type="match status" value="1"/>
</dbReference>
<evidence type="ECO:0000256" key="1">
    <source>
        <dbReference type="SAM" id="Coils"/>
    </source>
</evidence>
<dbReference type="PANTHER" id="PTHR32309">
    <property type="entry name" value="TYROSINE-PROTEIN KINASE"/>
    <property type="match status" value="1"/>
</dbReference>
<dbReference type="EMBL" id="JAKIKP010000003">
    <property type="protein sequence ID" value="MCL1142324.1"/>
    <property type="molecule type" value="Genomic_DNA"/>
</dbReference>
<gene>
    <name evidence="3" type="ORF">L2672_06400</name>
</gene>
<feature type="coiled-coil region" evidence="1">
    <location>
        <begin position="284"/>
        <end position="318"/>
    </location>
</feature>
<keyword evidence="2" id="KW-0472">Membrane</keyword>
<feature type="transmembrane region" description="Helical" evidence="2">
    <location>
        <begin position="56"/>
        <end position="75"/>
    </location>
</feature>
<accession>A0A9X2CL48</accession>
<comment type="caution">
    <text evidence="3">The sequence shown here is derived from an EMBL/GenBank/DDBJ whole genome shotgun (WGS) entry which is preliminary data.</text>
</comment>
<dbReference type="Proteomes" id="UP001139333">
    <property type="component" value="Unassembled WGS sequence"/>
</dbReference>
<sequence length="409" mass="46929">MNIHVKETVKAKISSDAITPMQRKIRKLKRDPKLFIADSKAYVGAKKTLYLTRAKLGSFIFVILASLFVIVYYGVIASPRYTSQVQFVVKEVTNNELPVMGLGAIGATSTNTRDALILQTFITSAEMALALDKELGLKEHYQSNQWDWISRLKADSTQEEFIEYYQDHIRVVYDDMSEVLNIEVQGFEIEFSLKLAEAVFSISETFINHLSKNMVNQQMEYAQSEVERAYAKLKSQQVNMLKFQNENTLYNPEVQSAALVEAVNQLESAIIDHKTQLKSLHAYMREDAAEIRSKEYEIKALEAQLVEEKLKLTNQDSEALNKVNIDYKDLELNTLLAADLYKSSLASLESVRAEAFNKLKYLLVVEHPRLAEQEKYPKRLYNIFTWFIALILIYLLGRLIASVIKEHKE</sequence>
<proteinExistence type="predicted"/>
<dbReference type="RefSeq" id="WP_248995000.1">
    <property type="nucleotide sequence ID" value="NZ_JAKIKP010000003.1"/>
</dbReference>
<protein>
    <submittedName>
        <fullName evidence="3">Lipopolysaccharide biosynthesis protein</fullName>
    </submittedName>
</protein>
<keyword evidence="1" id="KW-0175">Coiled coil</keyword>
<dbReference type="GO" id="GO:0005886">
    <property type="term" value="C:plasma membrane"/>
    <property type="evidence" value="ECO:0007669"/>
    <property type="project" value="TreeGrafter"/>
</dbReference>
<dbReference type="AlphaFoldDB" id="A0A9X2CL48"/>
<evidence type="ECO:0000313" key="4">
    <source>
        <dbReference type="Proteomes" id="UP001139333"/>
    </source>
</evidence>
<reference evidence="3" key="1">
    <citation type="submission" date="2022-01" db="EMBL/GenBank/DDBJ databases">
        <title>Whole genome-based taxonomy of the Shewanellaceae.</title>
        <authorList>
            <person name="Martin-Rodriguez A.J."/>
        </authorList>
    </citation>
    <scope>NUCLEOTIDE SEQUENCE</scope>
    <source>
        <strain evidence="3">DSM 16422</strain>
    </source>
</reference>
<evidence type="ECO:0000313" key="3">
    <source>
        <dbReference type="EMBL" id="MCL1142324.1"/>
    </source>
</evidence>
<dbReference type="InterPro" id="IPR050445">
    <property type="entry name" value="Bact_polysacc_biosynth/exp"/>
</dbReference>
<organism evidence="3 4">
    <name type="scientific">Shewanella gaetbuli</name>
    <dbReference type="NCBI Taxonomy" id="220752"/>
    <lineage>
        <taxon>Bacteria</taxon>
        <taxon>Pseudomonadati</taxon>
        <taxon>Pseudomonadota</taxon>
        <taxon>Gammaproteobacteria</taxon>
        <taxon>Alteromonadales</taxon>
        <taxon>Shewanellaceae</taxon>
        <taxon>Shewanella</taxon>
    </lineage>
</organism>
<name>A0A9X2CL48_9GAMM</name>